<feature type="coiled-coil region" evidence="1">
    <location>
        <begin position="229"/>
        <end position="256"/>
    </location>
</feature>
<evidence type="ECO:0000259" key="4">
    <source>
        <dbReference type="Pfam" id="PF13257"/>
    </source>
</evidence>
<dbReference type="GeneID" id="41969208"/>
<feature type="region of interest" description="Disordered" evidence="2">
    <location>
        <begin position="422"/>
        <end position="507"/>
    </location>
</feature>
<feature type="compositionally biased region" description="Basic and acidic residues" evidence="2">
    <location>
        <begin position="258"/>
        <end position="275"/>
    </location>
</feature>
<dbReference type="Proteomes" id="UP000319257">
    <property type="component" value="Unassembled WGS sequence"/>
</dbReference>
<feature type="compositionally biased region" description="Polar residues" evidence="2">
    <location>
        <begin position="448"/>
        <end position="461"/>
    </location>
</feature>
<feature type="region of interest" description="Disordered" evidence="2">
    <location>
        <begin position="611"/>
        <end position="638"/>
    </location>
</feature>
<organism evidence="6 7">
    <name type="scientific">Thyridium curvatum</name>
    <dbReference type="NCBI Taxonomy" id="1093900"/>
    <lineage>
        <taxon>Eukaryota</taxon>
        <taxon>Fungi</taxon>
        <taxon>Dikarya</taxon>
        <taxon>Ascomycota</taxon>
        <taxon>Pezizomycotina</taxon>
        <taxon>Sordariomycetes</taxon>
        <taxon>Sordariomycetidae</taxon>
        <taxon>Thyridiales</taxon>
        <taxon>Thyridiaceae</taxon>
        <taxon>Thyridium</taxon>
    </lineage>
</organism>
<dbReference type="RefSeq" id="XP_030989897.1">
    <property type="nucleotide sequence ID" value="XM_031135875.1"/>
</dbReference>
<feature type="compositionally biased region" description="Polar residues" evidence="2">
    <location>
        <begin position="211"/>
        <end position="221"/>
    </location>
</feature>
<feature type="compositionally biased region" description="Pro residues" evidence="2">
    <location>
        <begin position="185"/>
        <end position="198"/>
    </location>
</feature>
<comment type="caution">
    <text evidence="6">The sequence shown here is derived from an EMBL/GenBank/DDBJ whole genome shotgun (WGS) entry which is preliminary data.</text>
</comment>
<dbReference type="Pfam" id="PF13257">
    <property type="entry name" value="DUF4048"/>
    <property type="match status" value="1"/>
</dbReference>
<feature type="compositionally biased region" description="Polar residues" evidence="2">
    <location>
        <begin position="562"/>
        <end position="580"/>
    </location>
</feature>
<evidence type="ECO:0000256" key="3">
    <source>
        <dbReference type="SAM" id="SignalP"/>
    </source>
</evidence>
<feature type="region of interest" description="Disordered" evidence="2">
    <location>
        <begin position="74"/>
        <end position="93"/>
    </location>
</feature>
<feature type="compositionally biased region" description="Basic and acidic residues" evidence="2">
    <location>
        <begin position="156"/>
        <end position="167"/>
    </location>
</feature>
<feature type="signal peptide" evidence="3">
    <location>
        <begin position="1"/>
        <end position="21"/>
    </location>
</feature>
<dbReference type="EMBL" id="SKBQ01000007">
    <property type="protein sequence ID" value="TPX08343.1"/>
    <property type="molecule type" value="Genomic_DNA"/>
</dbReference>
<name>A0A507ALB6_9PEZI</name>
<reference evidence="6 7" key="1">
    <citation type="submission" date="2019-06" db="EMBL/GenBank/DDBJ databases">
        <title>Draft genome sequence of the filamentous fungus Phialemoniopsis curvata isolated from diesel fuel.</title>
        <authorList>
            <person name="Varaljay V.A."/>
            <person name="Lyon W.J."/>
            <person name="Crouch A.L."/>
            <person name="Drake C.E."/>
            <person name="Hollomon J.M."/>
            <person name="Nadeau L.J."/>
            <person name="Nunn H.S."/>
            <person name="Stevenson B.S."/>
            <person name="Bojanowski C.L."/>
            <person name="Crookes-Goodson W.J."/>
        </authorList>
    </citation>
    <scope>NUCLEOTIDE SEQUENCE [LARGE SCALE GENOMIC DNA]</scope>
    <source>
        <strain evidence="6 7">D216</strain>
    </source>
</reference>
<evidence type="ECO:0000313" key="7">
    <source>
        <dbReference type="Proteomes" id="UP000319257"/>
    </source>
</evidence>
<sequence length="638" mass="70118">MTVLLFQICLLSACSNTLFNAKRLNRITKAHVVARRTTAPLRSRQRRTHGAPAAAPYRKRRRASAFARRAELFQQTSQNHTPAAPTSDESPCFNSLDRAAVEHLFTLYQGKMEGDGSKPDPAPRPSSDKLSKEAGASEIARSEAMPPPPLPTGGGLDEHASETRSARSESTASRNTNRLSLTLPIAPPTACPSRPPPSSSTAVSSYPPTPIDTSAVTSPTDTNNFITAIATQERRVLELREELDGAERELSRLKKQWAHHEAFKKRSEIRRKEPLRPLSLQIQTSTPPNPEEDPLTRRSVEMDRRKALLLGQQSAQSTPTQSRRRVFRGAHTRTLSLLSPTKTTDDFSVHEDDVGLVKSPSQELEAVFQSIHRRSPITPAQLSKRASWAPRSTQQVGGLKQVADDFKAGLWTFVEDLRQATVGDEPITGTGAPSRGAAGNPRAGHSLSGENQDTIKASGPTTRPHVSRAFEHTPTPPARYTDNPERATQNTAPAAEHQRKVSKAEGKAAKRFSWTPLTVDSFDDNDWTNWDSPPVKSPRWSGTTVNGDLIDAIPEKNDENETPSATQRTGAQSSTPSDSPSKLDDMSWAVLNRLTPGNIKRTASDFMKEWEKSLSPTRDGLTVPEENRDQQVRTVDLL</sequence>
<protein>
    <recommendedName>
        <fullName evidence="4">DUF4048 domain-containing protein</fullName>
    </recommendedName>
</protein>
<evidence type="ECO:0000256" key="1">
    <source>
        <dbReference type="SAM" id="Coils"/>
    </source>
</evidence>
<evidence type="ECO:0000313" key="5">
    <source>
        <dbReference type="EMBL" id="TPX08186.1"/>
    </source>
</evidence>
<feature type="domain" description="DUF4048" evidence="4">
    <location>
        <begin position="331"/>
        <end position="534"/>
    </location>
</feature>
<feature type="region of interest" description="Disordered" evidence="2">
    <location>
        <begin position="554"/>
        <end position="584"/>
    </location>
</feature>
<feature type="region of interest" description="Disordered" evidence="2">
    <location>
        <begin position="38"/>
        <end position="65"/>
    </location>
</feature>
<gene>
    <name evidence="5" type="ORF">E0L32_001761</name>
    <name evidence="6" type="ORF">E0L32_001918</name>
</gene>
<dbReference type="InParanoid" id="A0A507ALB6"/>
<dbReference type="EMBL" id="SKBQ01000007">
    <property type="protein sequence ID" value="TPX08186.1"/>
    <property type="molecule type" value="Genomic_DNA"/>
</dbReference>
<accession>A0A507ALB6</accession>
<evidence type="ECO:0000256" key="2">
    <source>
        <dbReference type="SAM" id="MobiDB-lite"/>
    </source>
</evidence>
<feature type="chain" id="PRO_5033463736" description="DUF4048 domain-containing protein" evidence="3">
    <location>
        <begin position="22"/>
        <end position="638"/>
    </location>
</feature>
<proteinExistence type="predicted"/>
<keyword evidence="3" id="KW-0732">Signal</keyword>
<feature type="region of interest" description="Disordered" evidence="2">
    <location>
        <begin position="258"/>
        <end position="295"/>
    </location>
</feature>
<keyword evidence="1" id="KW-0175">Coiled coil</keyword>
<keyword evidence="7" id="KW-1185">Reference proteome</keyword>
<feature type="region of interest" description="Disordered" evidence="2">
    <location>
        <begin position="109"/>
        <end position="221"/>
    </location>
</feature>
<evidence type="ECO:0000313" key="6">
    <source>
        <dbReference type="EMBL" id="TPX08343.1"/>
    </source>
</evidence>
<dbReference type="OrthoDB" id="4097086at2759"/>
<dbReference type="InterPro" id="IPR025122">
    <property type="entry name" value="DUF4048"/>
</dbReference>
<dbReference type="AlphaFoldDB" id="A0A507ALB6"/>
<feature type="compositionally biased region" description="Basic and acidic residues" evidence="2">
    <location>
        <begin position="496"/>
        <end position="507"/>
    </location>
</feature>